<dbReference type="InterPro" id="IPR045540">
    <property type="entry name" value="YegS/DAGK_C"/>
</dbReference>
<dbReference type="EMBL" id="JBGFTU010000014">
    <property type="protein sequence ID" value="MEZ0165670.1"/>
    <property type="molecule type" value="Genomic_DNA"/>
</dbReference>
<dbReference type="Pfam" id="PF19279">
    <property type="entry name" value="YegS_C"/>
    <property type="match status" value="1"/>
</dbReference>
<keyword evidence="8" id="KW-1208">Phospholipid metabolism</keyword>
<evidence type="ECO:0000256" key="5">
    <source>
        <dbReference type="ARBA" id="ARBA00022777"/>
    </source>
</evidence>
<organism evidence="10 11">
    <name type="scientific">Kineococcus halophytocola</name>
    <dbReference type="NCBI Taxonomy" id="3234027"/>
    <lineage>
        <taxon>Bacteria</taxon>
        <taxon>Bacillati</taxon>
        <taxon>Actinomycetota</taxon>
        <taxon>Actinomycetes</taxon>
        <taxon>Kineosporiales</taxon>
        <taxon>Kineosporiaceae</taxon>
        <taxon>Kineococcus</taxon>
    </lineage>
</organism>
<dbReference type="PANTHER" id="PTHR12358">
    <property type="entry name" value="SPHINGOSINE KINASE"/>
    <property type="match status" value="1"/>
</dbReference>
<keyword evidence="7" id="KW-0444">Lipid biosynthesis</keyword>
<proteinExistence type="inferred from homology"/>
<evidence type="ECO:0000259" key="9">
    <source>
        <dbReference type="PROSITE" id="PS50146"/>
    </source>
</evidence>
<keyword evidence="11" id="KW-1185">Reference proteome</keyword>
<name>A0ABV4H269_9ACTN</name>
<keyword evidence="5 10" id="KW-0418">Kinase</keyword>
<evidence type="ECO:0000313" key="10">
    <source>
        <dbReference type="EMBL" id="MEZ0165670.1"/>
    </source>
</evidence>
<dbReference type="InterPro" id="IPR016064">
    <property type="entry name" value="NAD/diacylglycerol_kinase_sf"/>
</dbReference>
<dbReference type="PROSITE" id="PS50146">
    <property type="entry name" value="DAGK"/>
    <property type="match status" value="1"/>
</dbReference>
<dbReference type="InterPro" id="IPR050187">
    <property type="entry name" value="Lipid_Phosphate_FormReg"/>
</dbReference>
<keyword evidence="4" id="KW-0547">Nucleotide-binding</keyword>
<dbReference type="PANTHER" id="PTHR12358:SF54">
    <property type="entry name" value="SPHINGOSINE KINASE RELATED PROTEIN"/>
    <property type="match status" value="1"/>
</dbReference>
<keyword evidence="3 10" id="KW-0808">Transferase</keyword>
<keyword evidence="7" id="KW-0443">Lipid metabolism</keyword>
<comment type="caution">
    <text evidence="10">The sequence shown here is derived from an EMBL/GenBank/DDBJ whole genome shotgun (WGS) entry which is preliminary data.</text>
</comment>
<dbReference type="GO" id="GO:0016301">
    <property type="term" value="F:kinase activity"/>
    <property type="evidence" value="ECO:0007669"/>
    <property type="project" value="UniProtKB-KW"/>
</dbReference>
<evidence type="ECO:0000313" key="11">
    <source>
        <dbReference type="Proteomes" id="UP001565927"/>
    </source>
</evidence>
<evidence type="ECO:0000256" key="4">
    <source>
        <dbReference type="ARBA" id="ARBA00022741"/>
    </source>
</evidence>
<dbReference type="SUPFAM" id="SSF111331">
    <property type="entry name" value="NAD kinase/diacylglycerol kinase-like"/>
    <property type="match status" value="1"/>
</dbReference>
<dbReference type="Pfam" id="PF00781">
    <property type="entry name" value="DAGK_cat"/>
    <property type="match status" value="1"/>
</dbReference>
<dbReference type="EC" id="2.7.1.-" evidence="10"/>
<dbReference type="InterPro" id="IPR001206">
    <property type="entry name" value="Diacylglycerol_kinase_cat_dom"/>
</dbReference>
<dbReference type="Gene3D" id="2.60.200.40">
    <property type="match status" value="1"/>
</dbReference>
<dbReference type="RefSeq" id="WP_370441898.1">
    <property type="nucleotide sequence ID" value="NZ_JBGFTU010000014.1"/>
</dbReference>
<dbReference type="Gene3D" id="3.40.50.10330">
    <property type="entry name" value="Probable inorganic polyphosphate/atp-NAD kinase, domain 1"/>
    <property type="match status" value="1"/>
</dbReference>
<evidence type="ECO:0000256" key="8">
    <source>
        <dbReference type="ARBA" id="ARBA00023264"/>
    </source>
</evidence>
<comment type="cofactor">
    <cofactor evidence="1">
        <name>Mg(2+)</name>
        <dbReference type="ChEBI" id="CHEBI:18420"/>
    </cofactor>
</comment>
<feature type="domain" description="DAGKc" evidence="9">
    <location>
        <begin position="6"/>
        <end position="143"/>
    </location>
</feature>
<keyword evidence="7" id="KW-0594">Phospholipid biosynthesis</keyword>
<evidence type="ECO:0000256" key="7">
    <source>
        <dbReference type="ARBA" id="ARBA00023209"/>
    </source>
</evidence>
<dbReference type="SMART" id="SM00046">
    <property type="entry name" value="DAGKc"/>
    <property type="match status" value="1"/>
</dbReference>
<sequence>MNQHGRDDRSFLALVNAGAGSAGSDAVGAVVGELGRAGDVELRRTGSLEELREALLGAGGRQIVLLGGDGSLHAALQLLWDARCTWDVGPLGIVPLGTGNDLARSLRLPLDPVAAARVVTSGRPRALELLVDSRDRITVNTVHAGIGAAATATAQRFKKRLGALAYPLGAAWAGVSAGRGFRLRVEVDGQVVAPGPEPVLMVGIGIGGTIGGGAPLVPGADPHDGVADVVVSTSTGPLARLGFAAGLRRGVHVERQDVTTAAGSVVEITAESGAFRLNSDGEVTDPQTSERFEMHTDVWRVFCP</sequence>
<reference evidence="10 11" key="1">
    <citation type="submission" date="2024-07" db="EMBL/GenBank/DDBJ databases">
        <authorList>
            <person name="Thanompreechachai J."/>
            <person name="Duangmal K."/>
        </authorList>
    </citation>
    <scope>NUCLEOTIDE SEQUENCE [LARGE SCALE GENOMIC DNA]</scope>
    <source>
        <strain evidence="10 11">LSe6-4</strain>
    </source>
</reference>
<accession>A0ABV4H269</accession>
<comment type="similarity">
    <text evidence="2">Belongs to the diacylglycerol/lipid kinase family.</text>
</comment>
<dbReference type="Proteomes" id="UP001565927">
    <property type="component" value="Unassembled WGS sequence"/>
</dbReference>
<evidence type="ECO:0000256" key="3">
    <source>
        <dbReference type="ARBA" id="ARBA00022679"/>
    </source>
</evidence>
<dbReference type="InterPro" id="IPR017438">
    <property type="entry name" value="ATP-NAD_kinase_N"/>
</dbReference>
<gene>
    <name evidence="10" type="ORF">AB2L27_12985</name>
</gene>
<evidence type="ECO:0000256" key="1">
    <source>
        <dbReference type="ARBA" id="ARBA00001946"/>
    </source>
</evidence>
<keyword evidence="6" id="KW-0067">ATP-binding</keyword>
<evidence type="ECO:0000256" key="6">
    <source>
        <dbReference type="ARBA" id="ARBA00022840"/>
    </source>
</evidence>
<protein>
    <submittedName>
        <fullName evidence="10">Diacylglycerol kinase family protein</fullName>
        <ecNumber evidence="10">2.7.1.-</ecNumber>
    </submittedName>
</protein>
<evidence type="ECO:0000256" key="2">
    <source>
        <dbReference type="ARBA" id="ARBA00005983"/>
    </source>
</evidence>